<accession>A0A0G1ZEW4</accession>
<reference evidence="2 3" key="1">
    <citation type="journal article" date="2015" name="Nature">
        <title>rRNA introns, odd ribosomes, and small enigmatic genomes across a large radiation of phyla.</title>
        <authorList>
            <person name="Brown C.T."/>
            <person name="Hug L.A."/>
            <person name="Thomas B.C."/>
            <person name="Sharon I."/>
            <person name="Castelle C.J."/>
            <person name="Singh A."/>
            <person name="Wilkins M.J."/>
            <person name="Williams K.H."/>
            <person name="Banfield J.F."/>
        </authorList>
    </citation>
    <scope>NUCLEOTIDE SEQUENCE [LARGE SCALE GENOMIC DNA]</scope>
</reference>
<dbReference type="PANTHER" id="PTHR12526:SF630">
    <property type="entry name" value="GLYCOSYLTRANSFERASE"/>
    <property type="match status" value="1"/>
</dbReference>
<keyword evidence="2" id="KW-0808">Transferase</keyword>
<dbReference type="AlphaFoldDB" id="A0A0G1ZEW4"/>
<dbReference type="CDD" id="cd03808">
    <property type="entry name" value="GT4_CapM-like"/>
    <property type="match status" value="1"/>
</dbReference>
<sequence length="385" mass="42440">MRKKILFIITKSNWGGAQRYVFDLATHLPTRRYEAVVAAGGEGVLFQKLQSAGIRTIPIPTFRRDIYIGKEFRSFFNLVRILREEKPAVVHLSSSKAGGIGAAAAWIYKFMPGASYPLVVFTAHGWGFNEPRQYLARIAIRALSALAGIFQDSVICINAADAKSASRLIRKKKIVLIPNGIGSFTPLARNDARRKLSQIGAREIAPAEFLIGTIAELTKNKGHEYLLDALALVRARGVRTRAIWIGEGELRDALEKKIRARGLEKTIFLAGFLDDARKYLPAFDVFVLPSLKEGTPYTILEAMHAGVPVIAARAGGIPDLLQDNKTGILVRPADTKELAAAIERASQDAALLESLAKNARTVVQRNYTLERMLWATEKIYESLTG</sequence>
<dbReference type="Proteomes" id="UP000034913">
    <property type="component" value="Unassembled WGS sequence"/>
</dbReference>
<dbReference type="GO" id="GO:0016740">
    <property type="term" value="F:transferase activity"/>
    <property type="evidence" value="ECO:0007669"/>
    <property type="project" value="UniProtKB-KW"/>
</dbReference>
<evidence type="ECO:0000259" key="1">
    <source>
        <dbReference type="Pfam" id="PF13439"/>
    </source>
</evidence>
<feature type="domain" description="Glycosyltransferase subfamily 4-like N-terminal" evidence="1">
    <location>
        <begin position="14"/>
        <end position="181"/>
    </location>
</feature>
<protein>
    <submittedName>
        <fullName evidence="2">Second mannosyl transferase</fullName>
    </submittedName>
</protein>
<dbReference type="PANTHER" id="PTHR12526">
    <property type="entry name" value="GLYCOSYLTRANSFERASE"/>
    <property type="match status" value="1"/>
</dbReference>
<dbReference type="Pfam" id="PF13692">
    <property type="entry name" value="Glyco_trans_1_4"/>
    <property type="match status" value="1"/>
</dbReference>
<organism evidence="2 3">
    <name type="scientific">candidate division Kazan bacterium GW2011_GWB1_52_7</name>
    <dbReference type="NCBI Taxonomy" id="1620414"/>
    <lineage>
        <taxon>Bacteria</taxon>
        <taxon>Bacteria division Kazan-3B-28</taxon>
    </lineage>
</organism>
<dbReference type="EMBL" id="LCRB01000008">
    <property type="protein sequence ID" value="KKW26402.1"/>
    <property type="molecule type" value="Genomic_DNA"/>
</dbReference>
<dbReference type="Gene3D" id="3.40.50.2000">
    <property type="entry name" value="Glycogen Phosphorylase B"/>
    <property type="match status" value="2"/>
</dbReference>
<dbReference type="Pfam" id="PF13439">
    <property type="entry name" value="Glyco_transf_4"/>
    <property type="match status" value="1"/>
</dbReference>
<evidence type="ECO:0000313" key="3">
    <source>
        <dbReference type="Proteomes" id="UP000034913"/>
    </source>
</evidence>
<proteinExistence type="predicted"/>
<name>A0A0G1ZEW4_UNCK3</name>
<dbReference type="InterPro" id="IPR028098">
    <property type="entry name" value="Glyco_trans_4-like_N"/>
</dbReference>
<evidence type="ECO:0000313" key="2">
    <source>
        <dbReference type="EMBL" id="KKW26402.1"/>
    </source>
</evidence>
<gene>
    <name evidence="2" type="ORF">VF00_C0008G0001</name>
</gene>
<comment type="caution">
    <text evidence="2">The sequence shown here is derived from an EMBL/GenBank/DDBJ whole genome shotgun (WGS) entry which is preliminary data.</text>
</comment>
<dbReference type="SUPFAM" id="SSF53756">
    <property type="entry name" value="UDP-Glycosyltransferase/glycogen phosphorylase"/>
    <property type="match status" value="1"/>
</dbReference>